<gene>
    <name evidence="9" type="ORF">GCM10007108_16160</name>
</gene>
<feature type="transmembrane region" description="Helical" evidence="7">
    <location>
        <begin position="21"/>
        <end position="39"/>
    </location>
</feature>
<sequence>MFERAFRRLALTVTRHSGKVIIIWLVILVLSLPFAGILFNDTSYNIASDIVPANSMANTAQNLFNTYFGGGGNASSNSTLVIVTNGTPIDSVRGIDLLASLQGAVASYLDSLGSGVNITSFLTVENETLQSFSNSSKALLNGTYSLLSTLNAEESELNQTTVGLAEVEYGLPAVFIRAFNASEAYGNVTVEDSVAYHAALSAAGDMPAQFSSLATSYLDLFSYAWNSTVKENAPYSVLVQTGSGIVSGIDGKPNGGFYRALNTTEPLLANITAGLAGNVTLEQYVENMQQFNSTLLSFSRAFAVNYTSSSLGNNSRAEELLSALNLTPSYIAEQSWASGKSMTGPVIEGWTVSDVEQGLIDSFSGNPEVQLNTQTLTGYLTALNGTSPSKLASYTILSGSYLTYPIVLTPAFLHQFVGYDNSTTIILISTQFNLTPEQVNTIQAISDNFKSVEPDSRYYVAGASALDQEIESEAIDGLLRALIIGIAISVVIVGIFFRSPVAAFLPLSMFGMSAVISSAVDGLIYRRILHSTVSFITPTLLYILLLGLTSDYIVYIMARYRREVKSGNPEAIVDAGQWAGNAVLTSGLTVAISYIILWLADVPLFSDSGLVNAIGVAVAILIATTFFPALLKRAGPRVFWPRHPAQLQSIPMERTMWRISRAVLRNKGKIAVVFIVVSVIALYVYLITPTNMDVFRLIPQSSGVEALQVVNDTFHGDFFDRGYVIVKFPSPLLAEGKYNMTEMAYITGLEENLSSVKGVSEVFGPSYPFGYYVNVQNVTHGRFSSIYNSTISSDIGSNPDYAMVTFQLSQVAWDQYSSNTVKDIVKDFTQGSRYPAYVGGLTEGLNAAYSATLSAFLKIIPILAAAIFVILLVQLSSLFTPIRLIAMVLASVVISLAITFGIVHYSPLGMPVLIFVPMFTFVTLLAVGLDYDIFMVTRVRESVIKGSGDEEAIARGVTENGGVIATLGSLLFATFGSLYFSDIGIIQEIGIGLALGVLIDTFVSWPFFVPSVMLFLKKYNWWPSNIARLRERIGGK</sequence>
<keyword evidence="5 7" id="KW-1133">Transmembrane helix</keyword>
<dbReference type="InterPro" id="IPR000731">
    <property type="entry name" value="SSD"/>
</dbReference>
<keyword evidence="3" id="KW-1003">Cell membrane</keyword>
<accession>A0AA37FA62</accession>
<comment type="similarity">
    <text evidence="2">Belongs to the resistance-nodulation-cell division (RND) (TC 2.A.6) family. MmpL subfamily.</text>
</comment>
<organism evidence="9 10">
    <name type="scientific">Thermogymnomonas acidicola</name>
    <dbReference type="NCBI Taxonomy" id="399579"/>
    <lineage>
        <taxon>Archaea</taxon>
        <taxon>Methanobacteriati</taxon>
        <taxon>Thermoplasmatota</taxon>
        <taxon>Thermoplasmata</taxon>
        <taxon>Thermoplasmatales</taxon>
        <taxon>Thermogymnomonas</taxon>
    </lineage>
</organism>
<keyword evidence="6 7" id="KW-0472">Membrane</keyword>
<dbReference type="PANTHER" id="PTHR33406">
    <property type="entry name" value="MEMBRANE PROTEIN MJ1562-RELATED"/>
    <property type="match status" value="1"/>
</dbReference>
<proteinExistence type="inferred from homology"/>
<evidence type="ECO:0000256" key="5">
    <source>
        <dbReference type="ARBA" id="ARBA00022989"/>
    </source>
</evidence>
<feature type="transmembrane region" description="Helical" evidence="7">
    <location>
        <begin position="993"/>
        <end position="1016"/>
    </location>
</feature>
<feature type="transmembrane region" description="Helical" evidence="7">
    <location>
        <begin position="578"/>
        <end position="599"/>
    </location>
</feature>
<evidence type="ECO:0000256" key="6">
    <source>
        <dbReference type="ARBA" id="ARBA00023136"/>
    </source>
</evidence>
<evidence type="ECO:0000313" key="10">
    <source>
        <dbReference type="Proteomes" id="UP000632195"/>
    </source>
</evidence>
<dbReference type="SUPFAM" id="SSF82866">
    <property type="entry name" value="Multidrug efflux transporter AcrB transmembrane domain"/>
    <property type="match status" value="2"/>
</dbReference>
<feature type="transmembrane region" description="Helical" evidence="7">
    <location>
        <begin position="912"/>
        <end position="931"/>
    </location>
</feature>
<feature type="transmembrane region" description="Helical" evidence="7">
    <location>
        <begin position="670"/>
        <end position="688"/>
    </location>
</feature>
<feature type="domain" description="SSD" evidence="8">
    <location>
        <begin position="507"/>
        <end position="633"/>
    </location>
</feature>
<feature type="transmembrane region" description="Helical" evidence="7">
    <location>
        <begin position="963"/>
        <end position="981"/>
    </location>
</feature>
<reference evidence="9" key="2">
    <citation type="submission" date="2022-09" db="EMBL/GenBank/DDBJ databases">
        <authorList>
            <person name="Sun Q."/>
            <person name="Ohkuma M."/>
        </authorList>
    </citation>
    <scope>NUCLEOTIDE SEQUENCE</scope>
    <source>
        <strain evidence="9">JCM 13583</strain>
    </source>
</reference>
<keyword evidence="10" id="KW-1185">Reference proteome</keyword>
<dbReference type="PROSITE" id="PS50156">
    <property type="entry name" value="SSD"/>
    <property type="match status" value="2"/>
</dbReference>
<keyword evidence="4 7" id="KW-0812">Transmembrane</keyword>
<comment type="caution">
    <text evidence="9">The sequence shown here is derived from an EMBL/GenBank/DDBJ whole genome shotgun (WGS) entry which is preliminary data.</text>
</comment>
<evidence type="ECO:0000259" key="8">
    <source>
        <dbReference type="PROSITE" id="PS50156"/>
    </source>
</evidence>
<dbReference type="InterPro" id="IPR050545">
    <property type="entry name" value="Mycobact_MmpL"/>
</dbReference>
<feature type="transmembrane region" description="Helical" evidence="7">
    <location>
        <begin position="847"/>
        <end position="872"/>
    </location>
</feature>
<evidence type="ECO:0000256" key="4">
    <source>
        <dbReference type="ARBA" id="ARBA00022692"/>
    </source>
</evidence>
<dbReference type="Gene3D" id="1.20.1640.10">
    <property type="entry name" value="Multidrug efflux transporter AcrB transmembrane domain"/>
    <property type="match status" value="2"/>
</dbReference>
<feature type="transmembrane region" description="Helical" evidence="7">
    <location>
        <begin position="884"/>
        <end position="906"/>
    </location>
</feature>
<dbReference type="GO" id="GO:0005886">
    <property type="term" value="C:plasma membrane"/>
    <property type="evidence" value="ECO:0007669"/>
    <property type="project" value="UniProtKB-SubCell"/>
</dbReference>
<dbReference type="RefSeq" id="WP_188681737.1">
    <property type="nucleotide sequence ID" value="NZ_BMNY01000003.1"/>
</dbReference>
<feature type="domain" description="SSD" evidence="8">
    <location>
        <begin position="889"/>
        <end position="1014"/>
    </location>
</feature>
<feature type="transmembrane region" description="Helical" evidence="7">
    <location>
        <begin position="540"/>
        <end position="558"/>
    </location>
</feature>
<feature type="transmembrane region" description="Helical" evidence="7">
    <location>
        <begin position="611"/>
        <end position="631"/>
    </location>
</feature>
<evidence type="ECO:0000256" key="1">
    <source>
        <dbReference type="ARBA" id="ARBA00004651"/>
    </source>
</evidence>
<reference evidence="9" key="1">
    <citation type="journal article" date="2014" name="Int. J. Syst. Evol. Microbiol.">
        <title>Complete genome sequence of Corynebacterium casei LMG S-19264T (=DSM 44701T), isolated from a smear-ripened cheese.</title>
        <authorList>
            <consortium name="US DOE Joint Genome Institute (JGI-PGF)"/>
            <person name="Walter F."/>
            <person name="Albersmeier A."/>
            <person name="Kalinowski J."/>
            <person name="Ruckert C."/>
        </authorList>
    </citation>
    <scope>NUCLEOTIDE SEQUENCE</scope>
    <source>
        <strain evidence="9">JCM 13583</strain>
    </source>
</reference>
<dbReference type="AlphaFoldDB" id="A0AA37FA62"/>
<dbReference type="Pfam" id="PF03176">
    <property type="entry name" value="MMPL"/>
    <property type="match status" value="2"/>
</dbReference>
<evidence type="ECO:0000313" key="9">
    <source>
        <dbReference type="EMBL" id="GGM78741.1"/>
    </source>
</evidence>
<evidence type="ECO:0000256" key="3">
    <source>
        <dbReference type="ARBA" id="ARBA00022475"/>
    </source>
</evidence>
<dbReference type="Proteomes" id="UP000632195">
    <property type="component" value="Unassembled WGS sequence"/>
</dbReference>
<dbReference type="InterPro" id="IPR004869">
    <property type="entry name" value="MMPL_dom"/>
</dbReference>
<name>A0AA37FA62_9ARCH</name>
<protein>
    <recommendedName>
        <fullName evidence="8">SSD domain-containing protein</fullName>
    </recommendedName>
</protein>
<feature type="transmembrane region" description="Helical" evidence="7">
    <location>
        <begin position="504"/>
        <end position="528"/>
    </location>
</feature>
<feature type="transmembrane region" description="Helical" evidence="7">
    <location>
        <begin position="478"/>
        <end position="497"/>
    </location>
</feature>
<dbReference type="EMBL" id="BMNY01000003">
    <property type="protein sequence ID" value="GGM78741.1"/>
    <property type="molecule type" value="Genomic_DNA"/>
</dbReference>
<comment type="subcellular location">
    <subcellularLocation>
        <location evidence="1">Cell membrane</location>
        <topology evidence="1">Multi-pass membrane protein</topology>
    </subcellularLocation>
</comment>
<evidence type="ECO:0000256" key="2">
    <source>
        <dbReference type="ARBA" id="ARBA00010157"/>
    </source>
</evidence>
<evidence type="ECO:0000256" key="7">
    <source>
        <dbReference type="SAM" id="Phobius"/>
    </source>
</evidence>
<dbReference type="PANTHER" id="PTHR33406:SF6">
    <property type="entry name" value="MEMBRANE PROTEIN YDGH-RELATED"/>
    <property type="match status" value="1"/>
</dbReference>